<dbReference type="UniPathway" id="UPA00121">
    <property type="reaction ID" value="UER00345"/>
</dbReference>
<dbReference type="Pfam" id="PF00800">
    <property type="entry name" value="PDT"/>
    <property type="match status" value="1"/>
</dbReference>
<dbReference type="InterPro" id="IPR002912">
    <property type="entry name" value="ACT_dom"/>
</dbReference>
<dbReference type="PROSITE" id="PS51171">
    <property type="entry name" value="PREPHENATE_DEHYDR_3"/>
    <property type="match status" value="1"/>
</dbReference>
<dbReference type="GO" id="GO:0004664">
    <property type="term" value="F:prephenate dehydratase activity"/>
    <property type="evidence" value="ECO:0007669"/>
    <property type="project" value="UniProtKB-EC"/>
</dbReference>
<dbReference type="InterPro" id="IPR001086">
    <property type="entry name" value="Preph_deHydtase"/>
</dbReference>
<dbReference type="STRING" id="109895.A0A507E0L6"/>
<feature type="domain" description="ACT" evidence="8">
    <location>
        <begin position="210"/>
        <end position="292"/>
    </location>
</feature>
<comment type="caution">
    <text evidence="9">The sequence shown here is derived from an EMBL/GenBank/DDBJ whole genome shotgun (WGS) entry which is preliminary data.</text>
</comment>
<evidence type="ECO:0000256" key="1">
    <source>
        <dbReference type="ARBA" id="ARBA00004741"/>
    </source>
</evidence>
<proteinExistence type="predicted"/>
<evidence type="ECO:0000313" key="10">
    <source>
        <dbReference type="Proteomes" id="UP000318582"/>
    </source>
</evidence>
<evidence type="ECO:0000259" key="8">
    <source>
        <dbReference type="PROSITE" id="PS51671"/>
    </source>
</evidence>
<dbReference type="CDD" id="cd13631">
    <property type="entry name" value="PBP2_Ct-PDT_like"/>
    <property type="match status" value="1"/>
</dbReference>
<dbReference type="GO" id="GO:0009094">
    <property type="term" value="P:L-phenylalanine biosynthetic process"/>
    <property type="evidence" value="ECO:0007669"/>
    <property type="project" value="UniProtKB-UniPathway"/>
</dbReference>
<protein>
    <recommendedName>
        <fullName evidence="2">prephenate dehydratase</fullName>
        <ecNumber evidence="2">4.2.1.51</ecNumber>
    </recommendedName>
</protein>
<sequence length="309" mass="34257">MSQPTADTTIKVAFQGTKGAYSEGAVIELFSSQKTWAGLDVVPQGYDSFKQVFEAVQDDIVNYALVPIENSSTGTFHFTHDLLLHYSLYIVGEYQYHENHCLAALPGVKLETLTEIQSHAYVIDQCRGYLGTLPPTITINQGHDTASSAARIQSQNLTTSAAICGSRAARLYGLDILASGIEDDSNTVTRYILISRTPIKPERHLEPRTSISVWLKNQKGMFHKAAACFALRDINICKIESRPSTRAITISKPWEYVMYMDVDGSATEPQMINAVRNLEEFATRVRVLGSYPRYQPMQQNPGTPIGIGM</sequence>
<dbReference type="PANTHER" id="PTHR21022:SF19">
    <property type="entry name" value="PREPHENATE DEHYDRATASE-RELATED"/>
    <property type="match status" value="1"/>
</dbReference>
<dbReference type="GO" id="GO:0005737">
    <property type="term" value="C:cytoplasm"/>
    <property type="evidence" value="ECO:0007669"/>
    <property type="project" value="TreeGrafter"/>
</dbReference>
<keyword evidence="6" id="KW-0456">Lyase</keyword>
<dbReference type="CDD" id="cd04905">
    <property type="entry name" value="ACT_CM-PDT"/>
    <property type="match status" value="1"/>
</dbReference>
<reference evidence="9 10" key="1">
    <citation type="journal article" date="2019" name="Sci. Rep.">
        <title>Comparative genomics of chytrid fungi reveal insights into the obligate biotrophic and pathogenic lifestyle of Synchytrium endobioticum.</title>
        <authorList>
            <person name="van de Vossenberg B.T.L.H."/>
            <person name="Warris S."/>
            <person name="Nguyen H.D.T."/>
            <person name="van Gent-Pelzer M.P.E."/>
            <person name="Joly D.L."/>
            <person name="van de Geest H.C."/>
            <person name="Bonants P.J.M."/>
            <person name="Smith D.S."/>
            <person name="Levesque C.A."/>
            <person name="van der Lee T.A.J."/>
        </authorList>
    </citation>
    <scope>NUCLEOTIDE SEQUENCE [LARGE SCALE GENOMIC DNA]</scope>
    <source>
        <strain evidence="9 10">CBS 809.83</strain>
    </source>
</reference>
<dbReference type="Gene3D" id="3.40.190.10">
    <property type="entry name" value="Periplasmic binding protein-like II"/>
    <property type="match status" value="2"/>
</dbReference>
<keyword evidence="5" id="KW-0584">Phenylalanine biosynthesis</keyword>
<keyword evidence="4" id="KW-0057">Aromatic amino acid biosynthesis</keyword>
<evidence type="ECO:0000256" key="2">
    <source>
        <dbReference type="ARBA" id="ARBA00013147"/>
    </source>
</evidence>
<accession>A0A507E0L6</accession>
<keyword evidence="3" id="KW-0028">Amino-acid biosynthesis</keyword>
<evidence type="ECO:0000256" key="5">
    <source>
        <dbReference type="ARBA" id="ARBA00023222"/>
    </source>
</evidence>
<dbReference type="InterPro" id="IPR008242">
    <property type="entry name" value="Chor_mutase/pphenate_deHydtase"/>
</dbReference>
<dbReference type="InterPro" id="IPR045865">
    <property type="entry name" value="ACT-like_dom_sf"/>
</dbReference>
<keyword evidence="10" id="KW-1185">Reference proteome</keyword>
<dbReference type="PANTHER" id="PTHR21022">
    <property type="entry name" value="PREPHENATE DEHYDRATASE P PROTEIN"/>
    <property type="match status" value="1"/>
</dbReference>
<feature type="domain" description="Prephenate dehydratase" evidence="7">
    <location>
        <begin position="11"/>
        <end position="196"/>
    </location>
</feature>
<dbReference type="AlphaFoldDB" id="A0A507E0L6"/>
<comment type="pathway">
    <text evidence="1">Amino-acid biosynthesis; L-phenylalanine biosynthesis; phenylpyruvate from prephenate: step 1/1.</text>
</comment>
<dbReference type="SUPFAM" id="SSF55021">
    <property type="entry name" value="ACT-like"/>
    <property type="match status" value="1"/>
</dbReference>
<evidence type="ECO:0000256" key="4">
    <source>
        <dbReference type="ARBA" id="ARBA00023141"/>
    </source>
</evidence>
<gene>
    <name evidence="9" type="primary">PHA2</name>
    <name evidence="9" type="ORF">PhCBS80983_g03672</name>
</gene>
<dbReference type="PROSITE" id="PS51671">
    <property type="entry name" value="ACT"/>
    <property type="match status" value="1"/>
</dbReference>
<evidence type="ECO:0000313" key="9">
    <source>
        <dbReference type="EMBL" id="TPX57649.1"/>
    </source>
</evidence>
<name>A0A507E0L6_9FUNG</name>
<organism evidence="9 10">
    <name type="scientific">Powellomyces hirtus</name>
    <dbReference type="NCBI Taxonomy" id="109895"/>
    <lineage>
        <taxon>Eukaryota</taxon>
        <taxon>Fungi</taxon>
        <taxon>Fungi incertae sedis</taxon>
        <taxon>Chytridiomycota</taxon>
        <taxon>Chytridiomycota incertae sedis</taxon>
        <taxon>Chytridiomycetes</taxon>
        <taxon>Spizellomycetales</taxon>
        <taxon>Powellomycetaceae</taxon>
        <taxon>Powellomyces</taxon>
    </lineage>
</organism>
<dbReference type="PIRSF" id="PIRSF001500">
    <property type="entry name" value="Chor_mut_pdt_Ppr"/>
    <property type="match status" value="1"/>
</dbReference>
<dbReference type="SUPFAM" id="SSF53850">
    <property type="entry name" value="Periplasmic binding protein-like II"/>
    <property type="match status" value="1"/>
</dbReference>
<evidence type="ECO:0000256" key="3">
    <source>
        <dbReference type="ARBA" id="ARBA00022605"/>
    </source>
</evidence>
<dbReference type="EC" id="4.2.1.51" evidence="2"/>
<dbReference type="Proteomes" id="UP000318582">
    <property type="component" value="Unassembled WGS sequence"/>
</dbReference>
<evidence type="ECO:0000259" key="7">
    <source>
        <dbReference type="PROSITE" id="PS51171"/>
    </source>
</evidence>
<dbReference type="EMBL" id="QEAQ01000049">
    <property type="protein sequence ID" value="TPX57649.1"/>
    <property type="molecule type" value="Genomic_DNA"/>
</dbReference>
<dbReference type="Gene3D" id="3.30.70.260">
    <property type="match status" value="1"/>
</dbReference>
<evidence type="ECO:0000256" key="6">
    <source>
        <dbReference type="ARBA" id="ARBA00023239"/>
    </source>
</evidence>